<dbReference type="AlphaFoldDB" id="I4AJP9"/>
<dbReference type="EMBL" id="CP003345">
    <property type="protein sequence ID" value="AFM04184.1"/>
    <property type="molecule type" value="Genomic_DNA"/>
</dbReference>
<protein>
    <recommendedName>
        <fullName evidence="1">Copper-binding protein MbnP-like domain-containing protein</fullName>
    </recommendedName>
</protein>
<dbReference type="InterPro" id="IPR046863">
    <property type="entry name" value="MbnP-like_dom"/>
</dbReference>
<evidence type="ECO:0000259" key="1">
    <source>
        <dbReference type="Pfam" id="PF20243"/>
    </source>
</evidence>
<organism evidence="2 3">
    <name type="scientific">Bernardetia litoralis (strain ATCC 23117 / DSM 6794 / NBRC 15988 / NCIMB 1366 / Fx l1 / Sio-4)</name>
    <name type="common">Flexibacter litoralis</name>
    <dbReference type="NCBI Taxonomy" id="880071"/>
    <lineage>
        <taxon>Bacteria</taxon>
        <taxon>Pseudomonadati</taxon>
        <taxon>Bacteroidota</taxon>
        <taxon>Cytophagia</taxon>
        <taxon>Cytophagales</taxon>
        <taxon>Bernardetiaceae</taxon>
        <taxon>Bernardetia</taxon>
    </lineage>
</organism>
<dbReference type="eggNOG" id="ENOG502ZB53">
    <property type="taxonomic scope" value="Bacteria"/>
</dbReference>
<dbReference type="OrthoDB" id="1422031at2"/>
<feature type="domain" description="Copper-binding protein MbnP-like" evidence="1">
    <location>
        <begin position="30"/>
        <end position="229"/>
    </location>
</feature>
<dbReference type="Pfam" id="PF20243">
    <property type="entry name" value="MbnP"/>
    <property type="match status" value="1"/>
</dbReference>
<keyword evidence="3" id="KW-1185">Reference proteome</keyword>
<evidence type="ECO:0000313" key="3">
    <source>
        <dbReference type="Proteomes" id="UP000006054"/>
    </source>
</evidence>
<dbReference type="PROSITE" id="PS51257">
    <property type="entry name" value="PROKAR_LIPOPROTEIN"/>
    <property type="match status" value="1"/>
</dbReference>
<sequence length="252" mass="29064">MKQLNYYSLLVLILVLFSCKESESKKEDETEKVTLEVQFFVGNEPLNLLKEYQNDLNQKYLLENFKFYLSNFEFESASTNETFKVEDSYLLFSAEREKSIFEREILVKKGEFDKMNFSIGIDSVTNTSLDNTGDLDISNSMAWDWNTGYKFVVMEGKYFNDTSNSNASIPLVFHIGLNQNYKKVSLSFDSVNEKGVFDTSNKRIVLKVDLNDFFSSPNQIDFNEINNIMGGGKSLLLSQNYENGFITLKETE</sequence>
<accession>I4AJP9</accession>
<dbReference type="RefSeq" id="WP_014797637.1">
    <property type="nucleotide sequence ID" value="NC_018018.1"/>
</dbReference>
<proteinExistence type="predicted"/>
<evidence type="ECO:0000313" key="2">
    <source>
        <dbReference type="EMBL" id="AFM04184.1"/>
    </source>
</evidence>
<dbReference type="STRING" id="880071.Fleli_1785"/>
<name>I4AJP9_BERLS</name>
<dbReference type="Proteomes" id="UP000006054">
    <property type="component" value="Chromosome"/>
</dbReference>
<gene>
    <name evidence="2" type="ordered locus">Fleli_1785</name>
</gene>
<dbReference type="HOGENOM" id="CLU_069557_0_0_10"/>
<dbReference type="KEGG" id="fli:Fleli_1785"/>
<reference evidence="3" key="1">
    <citation type="submission" date="2012-06" db="EMBL/GenBank/DDBJ databases">
        <title>The complete genome of Flexibacter litoralis DSM 6794.</title>
        <authorList>
            <person name="Lucas S."/>
            <person name="Copeland A."/>
            <person name="Lapidus A."/>
            <person name="Glavina del Rio T."/>
            <person name="Dalin E."/>
            <person name="Tice H."/>
            <person name="Bruce D."/>
            <person name="Goodwin L."/>
            <person name="Pitluck S."/>
            <person name="Peters L."/>
            <person name="Ovchinnikova G."/>
            <person name="Lu M."/>
            <person name="Kyrpides N."/>
            <person name="Mavromatis K."/>
            <person name="Ivanova N."/>
            <person name="Brettin T."/>
            <person name="Detter J.C."/>
            <person name="Han C."/>
            <person name="Larimer F."/>
            <person name="Land M."/>
            <person name="Hauser L."/>
            <person name="Markowitz V."/>
            <person name="Cheng J.-F."/>
            <person name="Hugenholtz P."/>
            <person name="Woyke T."/>
            <person name="Wu D."/>
            <person name="Spring S."/>
            <person name="Lang E."/>
            <person name="Kopitz M."/>
            <person name="Brambilla E."/>
            <person name="Klenk H.-P."/>
            <person name="Eisen J.A."/>
        </authorList>
    </citation>
    <scope>NUCLEOTIDE SEQUENCE [LARGE SCALE GENOMIC DNA]</scope>
    <source>
        <strain evidence="3">ATCC 23117 / DSM 6794 / NBRC 15988 / NCIMB 1366 / Sio-4</strain>
    </source>
</reference>